<dbReference type="InterPro" id="IPR007484">
    <property type="entry name" value="Peptidase_M28"/>
</dbReference>
<dbReference type="GO" id="GO:0006508">
    <property type="term" value="P:proteolysis"/>
    <property type="evidence" value="ECO:0007669"/>
    <property type="project" value="UniProtKB-KW"/>
</dbReference>
<feature type="domain" description="Peptidase M28" evidence="12">
    <location>
        <begin position="151"/>
        <end position="365"/>
    </location>
</feature>
<evidence type="ECO:0000256" key="4">
    <source>
        <dbReference type="ARBA" id="ARBA00022525"/>
    </source>
</evidence>
<dbReference type="GO" id="GO:0005576">
    <property type="term" value="C:extracellular region"/>
    <property type="evidence" value="ECO:0007669"/>
    <property type="project" value="UniProtKB-SubCell"/>
</dbReference>
<dbReference type="Proteomes" id="UP001271007">
    <property type="component" value="Unassembled WGS sequence"/>
</dbReference>
<evidence type="ECO:0000256" key="5">
    <source>
        <dbReference type="ARBA" id="ARBA00022670"/>
    </source>
</evidence>
<evidence type="ECO:0000256" key="11">
    <source>
        <dbReference type="RuleBase" id="RU361240"/>
    </source>
</evidence>
<dbReference type="AlphaFoldDB" id="A0AAJ0DGQ7"/>
<keyword evidence="4" id="KW-0964">Secreted</keyword>
<evidence type="ECO:0000313" key="13">
    <source>
        <dbReference type="EMBL" id="KAK3049835.1"/>
    </source>
</evidence>
<reference evidence="13" key="1">
    <citation type="submission" date="2023-04" db="EMBL/GenBank/DDBJ databases">
        <title>Black Yeasts Isolated from many extreme environments.</title>
        <authorList>
            <person name="Coleine C."/>
            <person name="Stajich J.E."/>
            <person name="Selbmann L."/>
        </authorList>
    </citation>
    <scope>NUCLEOTIDE SEQUENCE</scope>
    <source>
        <strain evidence="13">CCFEE 5312</strain>
    </source>
</reference>
<dbReference type="GO" id="GO:0046872">
    <property type="term" value="F:metal ion binding"/>
    <property type="evidence" value="ECO:0007669"/>
    <property type="project" value="UniProtKB-KW"/>
</dbReference>
<feature type="signal peptide" evidence="11">
    <location>
        <begin position="1"/>
        <end position="19"/>
    </location>
</feature>
<evidence type="ECO:0000256" key="9">
    <source>
        <dbReference type="ARBA" id="ARBA00022833"/>
    </source>
</evidence>
<dbReference type="PANTHER" id="PTHR12147:SF26">
    <property type="entry name" value="PEPTIDASE M28 DOMAIN-CONTAINING PROTEIN"/>
    <property type="match status" value="1"/>
</dbReference>
<dbReference type="Pfam" id="PF04389">
    <property type="entry name" value="Peptidase_M28"/>
    <property type="match status" value="1"/>
</dbReference>
<keyword evidence="10" id="KW-0325">Glycoprotein</keyword>
<evidence type="ECO:0000256" key="8">
    <source>
        <dbReference type="ARBA" id="ARBA00022801"/>
    </source>
</evidence>
<evidence type="ECO:0000256" key="10">
    <source>
        <dbReference type="ARBA" id="ARBA00023180"/>
    </source>
</evidence>
<dbReference type="EMBL" id="JAWDJX010000037">
    <property type="protein sequence ID" value="KAK3049835.1"/>
    <property type="molecule type" value="Genomic_DNA"/>
</dbReference>
<evidence type="ECO:0000259" key="12">
    <source>
        <dbReference type="Pfam" id="PF04389"/>
    </source>
</evidence>
<dbReference type="InterPro" id="IPR045175">
    <property type="entry name" value="M28_fam"/>
</dbReference>
<protein>
    <recommendedName>
        <fullName evidence="11">Peptide hydrolase</fullName>
        <ecNumber evidence="11">3.4.-.-</ecNumber>
    </recommendedName>
</protein>
<evidence type="ECO:0000256" key="6">
    <source>
        <dbReference type="ARBA" id="ARBA00022723"/>
    </source>
</evidence>
<comment type="similarity">
    <text evidence="3">Belongs to the peptidase M28 family. M28B subfamily.</text>
</comment>
<organism evidence="13 14">
    <name type="scientific">Extremus antarcticus</name>
    <dbReference type="NCBI Taxonomy" id="702011"/>
    <lineage>
        <taxon>Eukaryota</taxon>
        <taxon>Fungi</taxon>
        <taxon>Dikarya</taxon>
        <taxon>Ascomycota</taxon>
        <taxon>Pezizomycotina</taxon>
        <taxon>Dothideomycetes</taxon>
        <taxon>Dothideomycetidae</taxon>
        <taxon>Mycosphaerellales</taxon>
        <taxon>Extremaceae</taxon>
        <taxon>Extremus</taxon>
    </lineage>
</organism>
<proteinExistence type="inferred from homology"/>
<keyword evidence="8 11" id="KW-0378">Hydrolase</keyword>
<dbReference type="Gene3D" id="3.40.630.10">
    <property type="entry name" value="Zn peptidases"/>
    <property type="match status" value="1"/>
</dbReference>
<keyword evidence="9 11" id="KW-0862">Zinc</keyword>
<evidence type="ECO:0000256" key="2">
    <source>
        <dbReference type="ARBA" id="ARBA00004613"/>
    </source>
</evidence>
<evidence type="ECO:0000256" key="7">
    <source>
        <dbReference type="ARBA" id="ARBA00022729"/>
    </source>
</evidence>
<dbReference type="EC" id="3.4.-.-" evidence="11"/>
<keyword evidence="6 11" id="KW-0479">Metal-binding</keyword>
<keyword evidence="14" id="KW-1185">Reference proteome</keyword>
<keyword evidence="5 11" id="KW-0645">Protease</keyword>
<name>A0AAJ0DGQ7_9PEZI</name>
<accession>A0AAJ0DGQ7</accession>
<dbReference type="GO" id="GO:0008235">
    <property type="term" value="F:metalloexopeptidase activity"/>
    <property type="evidence" value="ECO:0007669"/>
    <property type="project" value="InterPro"/>
</dbReference>
<comment type="caution">
    <text evidence="13">The sequence shown here is derived from an EMBL/GenBank/DDBJ whole genome shotgun (WGS) entry which is preliminary data.</text>
</comment>
<keyword evidence="7 11" id="KW-0732">Signal</keyword>
<dbReference type="SUPFAM" id="SSF53187">
    <property type="entry name" value="Zn-dependent exopeptidases"/>
    <property type="match status" value="1"/>
</dbReference>
<dbReference type="PANTHER" id="PTHR12147">
    <property type="entry name" value="METALLOPEPTIDASE M28 FAMILY MEMBER"/>
    <property type="match status" value="1"/>
</dbReference>
<feature type="chain" id="PRO_5042314087" description="Peptide hydrolase" evidence="11">
    <location>
        <begin position="20"/>
        <end position="507"/>
    </location>
</feature>
<comment type="subcellular location">
    <subcellularLocation>
        <location evidence="2">Secreted</location>
    </subcellularLocation>
</comment>
<gene>
    <name evidence="13" type="ORF">LTR09_009011</name>
</gene>
<evidence type="ECO:0000256" key="3">
    <source>
        <dbReference type="ARBA" id="ARBA00005634"/>
    </source>
</evidence>
<sequence length="507" mass="54588">MAKRIALVAAIAFIPLASTQSSYANSSLSWQSLPGSLYTPPTTPWAYAPDASWPPTTIGTPLEPQAPDDELLQMLSEIDPNRIKHIVSTLANFGTRHTLSTQNSSTSGIGAARDWILKEMTAQASPDMTVELNSYIQGVAERISFPVNISNIVASIPGTDDPNRVYVVTGHYDSRRLDVMDYTNPSPGADDDATGVAVVMEMARVVALHGKPKASMIFAATAGEEQASYGATHLAKTLKKEGRNVEGNWNNDIVGTGRNEPFAAINDYTVRLFGASIFYPNASTSEEQTEAGLIGAWNDSPAQNLGRYIAEIAAGAAEAVGMQVALIYRPDRFLRGGDHLSFLEEGWPAVRFTEAVEDFRHQHQDPRVQNGTQYGDLIQYVDFDYTARVARTNLASMWSAASAPAMPRNVSISEAIGFPAADRDTPLEVLSNESQFCWNTGEDPLAAGYELVYRASGNLQWTHVVSVGDVGSVTVDLPKDDVQFGVRAVGKDGKKSPAVLPAVAGSC</sequence>
<comment type="cofactor">
    <cofactor evidence="1">
        <name>Zn(2+)</name>
        <dbReference type="ChEBI" id="CHEBI:29105"/>
    </cofactor>
</comment>
<evidence type="ECO:0000256" key="1">
    <source>
        <dbReference type="ARBA" id="ARBA00001947"/>
    </source>
</evidence>
<evidence type="ECO:0000313" key="14">
    <source>
        <dbReference type="Proteomes" id="UP001271007"/>
    </source>
</evidence>